<name>A0A3S3U6C1_9BACT</name>
<dbReference type="Gene3D" id="3.30.450.20">
    <property type="entry name" value="PAS domain"/>
    <property type="match status" value="1"/>
</dbReference>
<dbReference type="AlphaFoldDB" id="A0A3S3U6C1"/>
<dbReference type="InterPro" id="IPR000014">
    <property type="entry name" value="PAS"/>
</dbReference>
<dbReference type="PROSITE" id="PS50112">
    <property type="entry name" value="PAS"/>
    <property type="match status" value="1"/>
</dbReference>
<protein>
    <submittedName>
        <fullName evidence="2">PAS domain S-box-containing protein</fullName>
    </submittedName>
</protein>
<comment type="caution">
    <text evidence="2">The sequence shown here is derived from an EMBL/GenBank/DDBJ whole genome shotgun (WGS) entry which is preliminary data.</text>
</comment>
<dbReference type="InterPro" id="IPR035965">
    <property type="entry name" value="PAS-like_dom_sf"/>
</dbReference>
<dbReference type="CDD" id="cd00130">
    <property type="entry name" value="PAS"/>
    <property type="match status" value="1"/>
</dbReference>
<dbReference type="NCBIfam" id="TIGR00229">
    <property type="entry name" value="sensory_box"/>
    <property type="match status" value="1"/>
</dbReference>
<dbReference type="SUPFAM" id="SSF55785">
    <property type="entry name" value="PYP-like sensor domain (PAS domain)"/>
    <property type="match status" value="1"/>
</dbReference>
<evidence type="ECO:0000313" key="2">
    <source>
        <dbReference type="EMBL" id="RWX44722.1"/>
    </source>
</evidence>
<organism evidence="2 3">
    <name type="scientific">Candidatus Electrothrix communis</name>
    <dbReference type="NCBI Taxonomy" id="1859133"/>
    <lineage>
        <taxon>Bacteria</taxon>
        <taxon>Pseudomonadati</taxon>
        <taxon>Thermodesulfobacteriota</taxon>
        <taxon>Desulfobulbia</taxon>
        <taxon>Desulfobulbales</taxon>
        <taxon>Desulfobulbaceae</taxon>
        <taxon>Candidatus Electrothrix</taxon>
    </lineage>
</organism>
<reference evidence="2 3" key="1">
    <citation type="submission" date="2017-01" db="EMBL/GenBank/DDBJ databases">
        <title>The cable genome- insights into the physiology and evolution of filamentous bacteria capable of sulfide oxidation via long distance electron transfer.</title>
        <authorList>
            <person name="Schreiber L."/>
            <person name="Bjerg J.T."/>
            <person name="Boggild A."/>
            <person name="Van De Vossenberg J."/>
            <person name="Meysman F."/>
            <person name="Nielsen L.P."/>
            <person name="Schramm A."/>
            <person name="Kjeldsen K.U."/>
        </authorList>
    </citation>
    <scope>NUCLEOTIDE SEQUENCE [LARGE SCALE GENOMIC DNA]</scope>
    <source>
        <strain evidence="2">A1</strain>
    </source>
</reference>
<accession>A0A3S3U6C1</accession>
<dbReference type="InterPro" id="IPR013656">
    <property type="entry name" value="PAS_4"/>
</dbReference>
<gene>
    <name evidence="2" type="ORF">VT98_13642</name>
</gene>
<proteinExistence type="predicted"/>
<keyword evidence="3" id="KW-1185">Reference proteome</keyword>
<dbReference type="Proteomes" id="UP000288086">
    <property type="component" value="Unassembled WGS sequence"/>
</dbReference>
<evidence type="ECO:0000259" key="1">
    <source>
        <dbReference type="PROSITE" id="PS50112"/>
    </source>
</evidence>
<dbReference type="Pfam" id="PF08448">
    <property type="entry name" value="PAS_4"/>
    <property type="match status" value="1"/>
</dbReference>
<dbReference type="EMBL" id="MTKP01000364">
    <property type="protein sequence ID" value="RWX44722.1"/>
    <property type="molecule type" value="Genomic_DNA"/>
</dbReference>
<evidence type="ECO:0000313" key="3">
    <source>
        <dbReference type="Proteomes" id="UP000288086"/>
    </source>
</evidence>
<feature type="domain" description="PAS" evidence="1">
    <location>
        <begin position="20"/>
        <end position="56"/>
    </location>
</feature>
<sequence>MTQDLQFSFKVFDVLPLYGILFDRDGRVITANKTFLDTIGLREKEIIGMSAEELEPIMSISKNISQNWKRMVSVRFVAIWSERMEHVFLSSILLCISLKRKGELSPV</sequence>